<keyword evidence="6" id="KW-1185">Reference proteome</keyword>
<protein>
    <recommendedName>
        <fullName evidence="4">Small ribosomal subunit protein eS17</fullName>
    </recommendedName>
</protein>
<dbReference type="SUPFAM" id="SSF116820">
    <property type="entry name" value="Rps17e-like"/>
    <property type="match status" value="1"/>
</dbReference>
<dbReference type="PANTHER" id="PTHR10732">
    <property type="entry name" value="40S RIBOSOMAL PROTEIN S17"/>
    <property type="match status" value="1"/>
</dbReference>
<dbReference type="GO" id="GO:0005840">
    <property type="term" value="C:ribosome"/>
    <property type="evidence" value="ECO:0007669"/>
    <property type="project" value="UniProtKB-KW"/>
</dbReference>
<keyword evidence="2 4" id="KW-0689">Ribosomal protein</keyword>
<dbReference type="Gene3D" id="1.10.60.20">
    <property type="entry name" value="Ribosomal protein S17e-like"/>
    <property type="match status" value="1"/>
</dbReference>
<dbReference type="HAMAP" id="MF_00511">
    <property type="entry name" value="Ribosomal_eS17"/>
    <property type="match status" value="1"/>
</dbReference>
<dbReference type="InterPro" id="IPR036401">
    <property type="entry name" value="Ribosomal_eS17_sf"/>
</dbReference>
<dbReference type="KEGG" id="thei:K1720_00660"/>
<evidence type="ECO:0000256" key="4">
    <source>
        <dbReference type="HAMAP-Rule" id="MF_00511"/>
    </source>
</evidence>
<dbReference type="GO" id="GO:0006412">
    <property type="term" value="P:translation"/>
    <property type="evidence" value="ECO:0007669"/>
    <property type="project" value="UniProtKB-UniRule"/>
</dbReference>
<evidence type="ECO:0000256" key="3">
    <source>
        <dbReference type="ARBA" id="ARBA00023274"/>
    </source>
</evidence>
<dbReference type="GO" id="GO:0003735">
    <property type="term" value="F:structural constituent of ribosome"/>
    <property type="evidence" value="ECO:0007669"/>
    <property type="project" value="InterPro"/>
</dbReference>
<dbReference type="GO" id="GO:1990904">
    <property type="term" value="C:ribonucleoprotein complex"/>
    <property type="evidence" value="ECO:0007669"/>
    <property type="project" value="UniProtKB-KW"/>
</dbReference>
<dbReference type="PROSITE" id="PS00712">
    <property type="entry name" value="RIBOSOMAL_S17E"/>
    <property type="match status" value="1"/>
</dbReference>
<evidence type="ECO:0000313" key="6">
    <source>
        <dbReference type="Proteomes" id="UP001056425"/>
    </source>
</evidence>
<dbReference type="PANTHER" id="PTHR10732:SF0">
    <property type="entry name" value="40S RIBOSOMAL PROTEIN S17"/>
    <property type="match status" value="1"/>
</dbReference>
<dbReference type="InterPro" id="IPR018273">
    <property type="entry name" value="Ribosomal_eS17_CS"/>
</dbReference>
<evidence type="ECO:0000313" key="5">
    <source>
        <dbReference type="EMBL" id="USH00035.1"/>
    </source>
</evidence>
<accession>A0A9E7MAT6</accession>
<proteinExistence type="inferred from homology"/>
<name>A0A9E7MAT6_9EURY</name>
<gene>
    <name evidence="4" type="primary">rps17e</name>
    <name evidence="5" type="ORF">K1720_00660</name>
</gene>
<dbReference type="NCBIfam" id="NF002242">
    <property type="entry name" value="PRK01151.1"/>
    <property type="match status" value="1"/>
</dbReference>
<dbReference type="RefSeq" id="WP_251949300.1">
    <property type="nucleotide sequence ID" value="NZ_CP080572.1"/>
</dbReference>
<comment type="similarity">
    <text evidence="1 4">Belongs to the eukaryotic ribosomal protein eS17 family.</text>
</comment>
<evidence type="ECO:0000256" key="1">
    <source>
        <dbReference type="ARBA" id="ARBA00010444"/>
    </source>
</evidence>
<dbReference type="EMBL" id="CP080572">
    <property type="protein sequence ID" value="USH00035.1"/>
    <property type="molecule type" value="Genomic_DNA"/>
</dbReference>
<keyword evidence="3 4" id="KW-0687">Ribonucleoprotein</keyword>
<dbReference type="Proteomes" id="UP001056425">
    <property type="component" value="Chromosome"/>
</dbReference>
<reference evidence="5 6" key="1">
    <citation type="submission" date="2021-08" db="EMBL/GenBank/DDBJ databases">
        <title>Thermococcus onnuriiensis IOH2.</title>
        <authorList>
            <person name="Park Y.-J."/>
        </authorList>
    </citation>
    <scope>NUCLEOTIDE SEQUENCE [LARGE SCALE GENOMIC DNA]</scope>
    <source>
        <strain evidence="5 6">IOH2</strain>
    </source>
</reference>
<evidence type="ECO:0000256" key="2">
    <source>
        <dbReference type="ARBA" id="ARBA00022980"/>
    </source>
</evidence>
<dbReference type="GeneID" id="72776809"/>
<dbReference type="Pfam" id="PF00833">
    <property type="entry name" value="Ribosomal_S17e"/>
    <property type="match status" value="1"/>
</dbReference>
<dbReference type="InterPro" id="IPR001210">
    <property type="entry name" value="Ribosomal_eS17"/>
</dbReference>
<dbReference type="GO" id="GO:0005829">
    <property type="term" value="C:cytosol"/>
    <property type="evidence" value="ECO:0007669"/>
    <property type="project" value="UniProtKB-ARBA"/>
</dbReference>
<organism evidence="5 6">
    <name type="scientific">Thermococcus argininiproducens</name>
    <dbReference type="NCBI Taxonomy" id="2866384"/>
    <lineage>
        <taxon>Archaea</taxon>
        <taxon>Methanobacteriati</taxon>
        <taxon>Methanobacteriota</taxon>
        <taxon>Thermococci</taxon>
        <taxon>Thermococcales</taxon>
        <taxon>Thermococcaceae</taxon>
        <taxon>Thermococcus</taxon>
    </lineage>
</organism>
<dbReference type="AlphaFoldDB" id="A0A9E7MAT6"/>
<sequence length="67" mass="8096">MGNIKQRFIKRTGRELFNRYPNEFTRDFEHNKKKVEELTNITSKTIRNRIAGYVTRLVRLKEEGKIL</sequence>